<evidence type="ECO:0000313" key="2">
    <source>
        <dbReference type="EMBL" id="MDQ0685644.1"/>
    </source>
</evidence>
<dbReference type="Proteomes" id="UP001243364">
    <property type="component" value="Unassembled WGS sequence"/>
</dbReference>
<proteinExistence type="predicted"/>
<accession>A0ABU0Q4Q3</accession>
<protein>
    <submittedName>
        <fullName evidence="2">Uncharacterized protein</fullName>
    </submittedName>
</protein>
<evidence type="ECO:0000313" key="3">
    <source>
        <dbReference type="Proteomes" id="UP001243364"/>
    </source>
</evidence>
<comment type="caution">
    <text evidence="2">The sequence shown here is derived from an EMBL/GenBank/DDBJ whole genome shotgun (WGS) entry which is preliminary data.</text>
</comment>
<sequence>MTPRAPMPDPSDKDAIRQWMRQIRNSRAHGQPEAPTTPEEFSVVQRKRLLRSIGVPLEETERRRLDVALTGAPTVHHTVPVSTLGAFLTNLQESVSAVAQAVCGRPTRFASIPRDIREATALSAAATYPSSFGVAMYGPSADESQYDLFGEPSGHLHTILDEAVNKVLDIVDLSEGIGSSNDLLTEQLAPLGQRAIKHIGSLTAGLTDAGVGVRVAWQAREGTARRSDWSPSGVQRVRLLCEESEFTEAEIIRVTGWLGAASSFRGKVEIRTDSGEDIRASTDEELTGRLDEYFNKRVEANVEVEKVVFAGGRERRLYSVLSLRKLTE</sequence>
<name>A0ABU0Q4Q3_STRAH</name>
<gene>
    <name evidence="2" type="ORF">QFZ56_004607</name>
</gene>
<evidence type="ECO:0000256" key="1">
    <source>
        <dbReference type="SAM" id="MobiDB-lite"/>
    </source>
</evidence>
<keyword evidence="3" id="KW-1185">Reference proteome</keyword>
<organism evidence="2 3">
    <name type="scientific">Streptomyces achromogenes</name>
    <dbReference type="NCBI Taxonomy" id="67255"/>
    <lineage>
        <taxon>Bacteria</taxon>
        <taxon>Bacillati</taxon>
        <taxon>Actinomycetota</taxon>
        <taxon>Actinomycetes</taxon>
        <taxon>Kitasatosporales</taxon>
        <taxon>Streptomycetaceae</taxon>
        <taxon>Streptomyces</taxon>
    </lineage>
</organism>
<feature type="region of interest" description="Disordered" evidence="1">
    <location>
        <begin position="20"/>
        <end position="40"/>
    </location>
</feature>
<dbReference type="EMBL" id="JAUSYA010000001">
    <property type="protein sequence ID" value="MDQ0685644.1"/>
    <property type="molecule type" value="Genomic_DNA"/>
</dbReference>
<reference evidence="2 3" key="1">
    <citation type="submission" date="2023-07" db="EMBL/GenBank/DDBJ databases">
        <title>Comparative genomics of wheat-associated soil bacteria to identify genetic determinants of phenazine resistance.</title>
        <authorList>
            <person name="Mouncey N."/>
        </authorList>
    </citation>
    <scope>NUCLEOTIDE SEQUENCE [LARGE SCALE GENOMIC DNA]</scope>
    <source>
        <strain evidence="2 3">W4I19-2</strain>
    </source>
</reference>